<dbReference type="EMBL" id="KN833705">
    <property type="protein sequence ID" value="KIK25829.1"/>
    <property type="molecule type" value="Genomic_DNA"/>
</dbReference>
<dbReference type="Proteomes" id="UP000054018">
    <property type="component" value="Unassembled WGS sequence"/>
</dbReference>
<dbReference type="HOGENOM" id="CLU_3107274_0_0_1"/>
<keyword evidence="3" id="KW-1185">Reference proteome</keyword>
<evidence type="ECO:0000313" key="2">
    <source>
        <dbReference type="EMBL" id="KIK25829.1"/>
    </source>
</evidence>
<reference evidence="2 3" key="1">
    <citation type="submission" date="2014-04" db="EMBL/GenBank/DDBJ databases">
        <authorList>
            <consortium name="DOE Joint Genome Institute"/>
            <person name="Kuo A."/>
            <person name="Kohler A."/>
            <person name="Costa M.D."/>
            <person name="Nagy L.G."/>
            <person name="Floudas D."/>
            <person name="Copeland A."/>
            <person name="Barry K.W."/>
            <person name="Cichocki N."/>
            <person name="Veneault-Fourrey C."/>
            <person name="LaButti K."/>
            <person name="Lindquist E.A."/>
            <person name="Lipzen A."/>
            <person name="Lundell T."/>
            <person name="Morin E."/>
            <person name="Murat C."/>
            <person name="Sun H."/>
            <person name="Tunlid A."/>
            <person name="Henrissat B."/>
            <person name="Grigoriev I.V."/>
            <person name="Hibbett D.S."/>
            <person name="Martin F."/>
            <person name="Nordberg H.P."/>
            <person name="Cantor M.N."/>
            <person name="Hua S.X."/>
        </authorList>
    </citation>
    <scope>NUCLEOTIDE SEQUENCE [LARGE SCALE GENOMIC DNA]</scope>
    <source>
        <strain evidence="2 3">441</strain>
    </source>
</reference>
<keyword evidence="1" id="KW-1133">Transmembrane helix</keyword>
<proteinExistence type="predicted"/>
<organism evidence="2 3">
    <name type="scientific">Pisolithus microcarpus 441</name>
    <dbReference type="NCBI Taxonomy" id="765257"/>
    <lineage>
        <taxon>Eukaryota</taxon>
        <taxon>Fungi</taxon>
        <taxon>Dikarya</taxon>
        <taxon>Basidiomycota</taxon>
        <taxon>Agaricomycotina</taxon>
        <taxon>Agaricomycetes</taxon>
        <taxon>Agaricomycetidae</taxon>
        <taxon>Boletales</taxon>
        <taxon>Sclerodermatineae</taxon>
        <taxon>Pisolithaceae</taxon>
        <taxon>Pisolithus</taxon>
    </lineage>
</organism>
<keyword evidence="1" id="KW-0812">Transmembrane</keyword>
<reference evidence="3" key="2">
    <citation type="submission" date="2015-01" db="EMBL/GenBank/DDBJ databases">
        <title>Evolutionary Origins and Diversification of the Mycorrhizal Mutualists.</title>
        <authorList>
            <consortium name="DOE Joint Genome Institute"/>
            <consortium name="Mycorrhizal Genomics Consortium"/>
            <person name="Kohler A."/>
            <person name="Kuo A."/>
            <person name="Nagy L.G."/>
            <person name="Floudas D."/>
            <person name="Copeland A."/>
            <person name="Barry K.W."/>
            <person name="Cichocki N."/>
            <person name="Veneault-Fourrey C."/>
            <person name="LaButti K."/>
            <person name="Lindquist E.A."/>
            <person name="Lipzen A."/>
            <person name="Lundell T."/>
            <person name="Morin E."/>
            <person name="Murat C."/>
            <person name="Riley R."/>
            <person name="Ohm R."/>
            <person name="Sun H."/>
            <person name="Tunlid A."/>
            <person name="Henrissat B."/>
            <person name="Grigoriev I.V."/>
            <person name="Hibbett D.S."/>
            <person name="Martin F."/>
        </authorList>
    </citation>
    <scope>NUCLEOTIDE SEQUENCE [LARGE SCALE GENOMIC DNA]</scope>
    <source>
        <strain evidence="3">441</strain>
    </source>
</reference>
<gene>
    <name evidence="2" type="ORF">PISMIDRAFT_325810</name>
</gene>
<protein>
    <submittedName>
        <fullName evidence="2">Unplaced genomic scaffold scaffold_21, whole genome shotgun sequence</fullName>
    </submittedName>
</protein>
<name>A0A0C9ZIL2_9AGAM</name>
<evidence type="ECO:0000256" key="1">
    <source>
        <dbReference type="SAM" id="Phobius"/>
    </source>
</evidence>
<accession>A0A0C9ZIL2</accession>
<keyword evidence="1" id="KW-0472">Membrane</keyword>
<evidence type="ECO:0000313" key="3">
    <source>
        <dbReference type="Proteomes" id="UP000054018"/>
    </source>
</evidence>
<feature type="transmembrane region" description="Helical" evidence="1">
    <location>
        <begin position="6"/>
        <end position="22"/>
    </location>
</feature>
<sequence length="51" mass="6134">MPTSNLWPQLISFYICTLFVSIPRRISSTHSRVLWRCCFLNHLRDSDRPRI</sequence>
<dbReference type="AlphaFoldDB" id="A0A0C9ZIL2"/>